<accession>A0A928Z1L8</accession>
<feature type="domain" description="Glycosyltransferase 2-like" evidence="2">
    <location>
        <begin position="53"/>
        <end position="231"/>
    </location>
</feature>
<name>A0A928Z1L8_9CYAN</name>
<gene>
    <name evidence="3" type="ORF">IQ266_00040</name>
</gene>
<dbReference type="RefSeq" id="WP_264322965.1">
    <property type="nucleotide sequence ID" value="NZ_JADEXQ010000001.1"/>
</dbReference>
<organism evidence="3 4">
    <name type="scientific">Romeriopsis navalis LEGE 11480</name>
    <dbReference type="NCBI Taxonomy" id="2777977"/>
    <lineage>
        <taxon>Bacteria</taxon>
        <taxon>Bacillati</taxon>
        <taxon>Cyanobacteriota</taxon>
        <taxon>Cyanophyceae</taxon>
        <taxon>Leptolyngbyales</taxon>
        <taxon>Leptolyngbyaceae</taxon>
        <taxon>Romeriopsis</taxon>
        <taxon>Romeriopsis navalis</taxon>
    </lineage>
</organism>
<dbReference type="SUPFAM" id="SSF53448">
    <property type="entry name" value="Nucleotide-diphospho-sugar transferases"/>
    <property type="match status" value="1"/>
</dbReference>
<sequence>MILADGVWLSVSLSLVASLIANSIWWKNLSTSLEKAPQLQTIEQIPASLPSISVIIPAYNEAANIQGCVQAVLDNQLPDNATLQIIVADDESTDETHELAQAIAQKHAQVQVIRVPPRPQTETWRGKNWACAQAVQQATGEYWLFIDADVRLEPRAIATALTEAQQQQSDLLSLAPEIVCGCLAEWLVQPLIMSMIAIGFEFDGVNNPDDRETAFAAGPFMLFRQSAYQKIGGHEAIAADPVEDVALAKAIKQTGLKLRYILALGIIKVRMYQNLAALWEGWTKNFYLGANRNVGTIFYSSFAVFLVFVMPWIGLSTTLIGGLMHRSSPIIGLFGLMAGLSVVALIQQYRMRASSARQFNQPLRYWSLTWLGGIILMAIAIASMIKTETGWGWTWRGRPLAAPEQS</sequence>
<reference evidence="3" key="1">
    <citation type="submission" date="2020-10" db="EMBL/GenBank/DDBJ databases">
        <authorList>
            <person name="Castelo-Branco R."/>
            <person name="Eusebio N."/>
            <person name="Adriana R."/>
            <person name="Vieira A."/>
            <person name="Brugerolle De Fraissinette N."/>
            <person name="Rezende De Castro R."/>
            <person name="Schneider M.P."/>
            <person name="Vasconcelos V."/>
            <person name="Leao P.N."/>
        </authorList>
    </citation>
    <scope>NUCLEOTIDE SEQUENCE</scope>
    <source>
        <strain evidence="3">LEGE 11480</strain>
    </source>
</reference>
<proteinExistence type="predicted"/>
<feature type="transmembrane region" description="Helical" evidence="1">
    <location>
        <begin position="294"/>
        <end position="315"/>
    </location>
</feature>
<dbReference type="Proteomes" id="UP000625316">
    <property type="component" value="Unassembled WGS sequence"/>
</dbReference>
<evidence type="ECO:0000313" key="4">
    <source>
        <dbReference type="Proteomes" id="UP000625316"/>
    </source>
</evidence>
<feature type="transmembrane region" description="Helical" evidence="1">
    <location>
        <begin position="367"/>
        <end position="385"/>
    </location>
</feature>
<dbReference type="Pfam" id="PF00535">
    <property type="entry name" value="Glycos_transf_2"/>
    <property type="match status" value="1"/>
</dbReference>
<dbReference type="Gene3D" id="3.90.550.10">
    <property type="entry name" value="Spore Coat Polysaccharide Biosynthesis Protein SpsA, Chain A"/>
    <property type="match status" value="1"/>
</dbReference>
<keyword evidence="1" id="KW-0472">Membrane</keyword>
<dbReference type="AlphaFoldDB" id="A0A928Z1L8"/>
<comment type="caution">
    <text evidence="3">The sequence shown here is derived from an EMBL/GenBank/DDBJ whole genome shotgun (WGS) entry which is preliminary data.</text>
</comment>
<dbReference type="InterPro" id="IPR029044">
    <property type="entry name" value="Nucleotide-diphossugar_trans"/>
</dbReference>
<dbReference type="EMBL" id="JADEXQ010000001">
    <property type="protein sequence ID" value="MBE9028142.1"/>
    <property type="molecule type" value="Genomic_DNA"/>
</dbReference>
<dbReference type="InterPro" id="IPR001173">
    <property type="entry name" value="Glyco_trans_2-like"/>
</dbReference>
<evidence type="ECO:0000313" key="3">
    <source>
        <dbReference type="EMBL" id="MBE9028142.1"/>
    </source>
</evidence>
<protein>
    <submittedName>
        <fullName evidence="3">Glycosyltransferase</fullName>
    </submittedName>
</protein>
<evidence type="ECO:0000256" key="1">
    <source>
        <dbReference type="SAM" id="Phobius"/>
    </source>
</evidence>
<evidence type="ECO:0000259" key="2">
    <source>
        <dbReference type="Pfam" id="PF00535"/>
    </source>
</evidence>
<dbReference type="PANTHER" id="PTHR43646:SF3">
    <property type="entry name" value="SLR1566 PROTEIN"/>
    <property type="match status" value="1"/>
</dbReference>
<feature type="transmembrane region" description="Helical" evidence="1">
    <location>
        <begin position="327"/>
        <end position="346"/>
    </location>
</feature>
<dbReference type="PANTHER" id="PTHR43646">
    <property type="entry name" value="GLYCOSYLTRANSFERASE"/>
    <property type="match status" value="1"/>
</dbReference>
<keyword evidence="1" id="KW-1133">Transmembrane helix</keyword>
<keyword evidence="1" id="KW-0812">Transmembrane</keyword>
<keyword evidence="4" id="KW-1185">Reference proteome</keyword>
<feature type="transmembrane region" description="Helical" evidence="1">
    <location>
        <begin position="6"/>
        <end position="26"/>
    </location>
</feature>